<dbReference type="GO" id="GO:0005730">
    <property type="term" value="C:nucleolus"/>
    <property type="evidence" value="ECO:0007669"/>
    <property type="project" value="TreeGrafter"/>
</dbReference>
<dbReference type="InterPro" id="IPR036397">
    <property type="entry name" value="RNaseH_sf"/>
</dbReference>
<dbReference type="GO" id="GO:0000175">
    <property type="term" value="F:3'-5'-RNA exonuclease activity"/>
    <property type="evidence" value="ECO:0007669"/>
    <property type="project" value="InterPro"/>
</dbReference>
<dbReference type="GO" id="GO:0071051">
    <property type="term" value="P:poly(A)-dependent snoRNA 3'-end processing"/>
    <property type="evidence" value="ECO:0007669"/>
    <property type="project" value="TreeGrafter"/>
</dbReference>
<feature type="domain" description="3'-5' exonuclease" evidence="2">
    <location>
        <begin position="66"/>
        <end position="147"/>
    </location>
</feature>
<dbReference type="GO" id="GO:0071036">
    <property type="term" value="P:nuclear polyadenylation-dependent snoRNA catabolic process"/>
    <property type="evidence" value="ECO:0007669"/>
    <property type="project" value="TreeGrafter"/>
</dbReference>
<dbReference type="PANTHER" id="PTHR12124">
    <property type="entry name" value="POLYMYOSITIS/SCLERODERMA AUTOANTIGEN-RELATED"/>
    <property type="match status" value="1"/>
</dbReference>
<dbReference type="OrthoDB" id="2250022at2759"/>
<reference evidence="3 4" key="1">
    <citation type="journal article" date="2015" name="Sci. Rep.">
        <title>Genome of the facultative scuticociliatosis pathogen Pseudocohnilembus persalinus provides insight into its virulence through horizontal gene transfer.</title>
        <authorList>
            <person name="Xiong J."/>
            <person name="Wang G."/>
            <person name="Cheng J."/>
            <person name="Tian M."/>
            <person name="Pan X."/>
            <person name="Warren A."/>
            <person name="Jiang C."/>
            <person name="Yuan D."/>
            <person name="Miao W."/>
        </authorList>
    </citation>
    <scope>NUCLEOTIDE SEQUENCE [LARGE SCALE GENOMIC DNA]</scope>
    <source>
        <strain evidence="3">36N120E</strain>
    </source>
</reference>
<evidence type="ECO:0000259" key="2">
    <source>
        <dbReference type="Pfam" id="PF01612"/>
    </source>
</evidence>
<accession>A0A0V0QX63</accession>
<dbReference type="Gene3D" id="3.30.420.10">
    <property type="entry name" value="Ribonuclease H-like superfamily/Ribonuclease H"/>
    <property type="match status" value="1"/>
</dbReference>
<dbReference type="InterPro" id="IPR002562">
    <property type="entry name" value="3'-5'_exonuclease_dom"/>
</dbReference>
<dbReference type="SUPFAM" id="SSF53098">
    <property type="entry name" value="Ribonuclease H-like"/>
    <property type="match status" value="1"/>
</dbReference>
<dbReference type="Proteomes" id="UP000054937">
    <property type="component" value="Unassembled WGS sequence"/>
</dbReference>
<dbReference type="InterPro" id="IPR012337">
    <property type="entry name" value="RNaseH-like_sf"/>
</dbReference>
<dbReference type="Pfam" id="PF01612">
    <property type="entry name" value="DNA_pol_A_exo1"/>
    <property type="match status" value="1"/>
</dbReference>
<dbReference type="GO" id="GO:0071038">
    <property type="term" value="P:TRAMP-dependent tRNA surveillance pathway"/>
    <property type="evidence" value="ECO:0007669"/>
    <property type="project" value="TreeGrafter"/>
</dbReference>
<dbReference type="GO" id="GO:0003727">
    <property type="term" value="F:single-stranded RNA binding"/>
    <property type="evidence" value="ECO:0007669"/>
    <property type="project" value="TreeGrafter"/>
</dbReference>
<evidence type="ECO:0000313" key="3">
    <source>
        <dbReference type="EMBL" id="KRX06839.1"/>
    </source>
</evidence>
<proteinExistence type="predicted"/>
<dbReference type="GO" id="GO:0071044">
    <property type="term" value="P:histone mRNA catabolic process"/>
    <property type="evidence" value="ECO:0007669"/>
    <property type="project" value="TreeGrafter"/>
</dbReference>
<dbReference type="GO" id="GO:0000176">
    <property type="term" value="C:nuclear exosome (RNase complex)"/>
    <property type="evidence" value="ECO:0007669"/>
    <property type="project" value="TreeGrafter"/>
</dbReference>
<evidence type="ECO:0000256" key="1">
    <source>
        <dbReference type="SAM" id="MobiDB-lite"/>
    </source>
</evidence>
<name>A0A0V0QX63_PSEPJ</name>
<dbReference type="InParanoid" id="A0A0V0QX63"/>
<dbReference type="GO" id="GO:0071039">
    <property type="term" value="P:nuclear polyadenylation-dependent CUT catabolic process"/>
    <property type="evidence" value="ECO:0007669"/>
    <property type="project" value="TreeGrafter"/>
</dbReference>
<dbReference type="GO" id="GO:0071035">
    <property type="term" value="P:nuclear polyadenylation-dependent rRNA catabolic process"/>
    <property type="evidence" value="ECO:0007669"/>
    <property type="project" value="TreeGrafter"/>
</dbReference>
<protein>
    <submittedName>
        <fullName evidence="3">Ribonuclease H-like domain</fullName>
    </submittedName>
</protein>
<dbReference type="GO" id="GO:0071040">
    <property type="term" value="P:nuclear polyadenylation-dependent antisense transcript catabolic process"/>
    <property type="evidence" value="ECO:0007669"/>
    <property type="project" value="TreeGrafter"/>
</dbReference>
<dbReference type="GO" id="GO:0000467">
    <property type="term" value="P:exonucleolytic trimming to generate mature 3'-end of 5.8S rRNA from tricistronic rRNA transcript (SSU-rRNA, 5.8S rRNA, LSU-rRNA)"/>
    <property type="evidence" value="ECO:0007669"/>
    <property type="project" value="InterPro"/>
</dbReference>
<dbReference type="InterPro" id="IPR045092">
    <property type="entry name" value="Rrp6-like"/>
</dbReference>
<keyword evidence="4" id="KW-1185">Reference proteome</keyword>
<dbReference type="EMBL" id="LDAU01000091">
    <property type="protein sequence ID" value="KRX06839.1"/>
    <property type="molecule type" value="Genomic_DNA"/>
</dbReference>
<dbReference type="PANTHER" id="PTHR12124:SF68">
    <property type="entry name" value="PROTEIN RRP6-LIKE 3"/>
    <property type="match status" value="1"/>
</dbReference>
<gene>
    <name evidence="3" type="ORF">PPERSA_11484</name>
</gene>
<dbReference type="AlphaFoldDB" id="A0A0V0QX63"/>
<sequence>MDNANLIQNQSLENNQKQQIQMNFETLTIEDEQDQDILIKNSNQQSVNNFQDQQLLQQNKLERKYSFIKEIQQLEELSQLLQKQTIFSFDIHNHSYRSFLGFSCFMEISTINQDFVIDVLALRENINSILGPIFENQQFFKSFQDFEEPVQQEIQGLIEVLNCRNDKNQQQQLANNLEKIVYQNKRKQQLKEAYDKQYNKKEISALDLIKFPELFEENQENIPQNLEQIFAIANKNRKKNKNKKKNNKNKCIESPASQIQSPIQFQYYDQQQQQQNWNNQYKDHNGSSQKKNKHQSKIDTQEILKDIGWIQI</sequence>
<organism evidence="3 4">
    <name type="scientific">Pseudocohnilembus persalinus</name>
    <name type="common">Ciliate</name>
    <dbReference type="NCBI Taxonomy" id="266149"/>
    <lineage>
        <taxon>Eukaryota</taxon>
        <taxon>Sar</taxon>
        <taxon>Alveolata</taxon>
        <taxon>Ciliophora</taxon>
        <taxon>Intramacronucleata</taxon>
        <taxon>Oligohymenophorea</taxon>
        <taxon>Scuticociliatia</taxon>
        <taxon>Philasterida</taxon>
        <taxon>Pseudocohnilembidae</taxon>
        <taxon>Pseudocohnilembus</taxon>
    </lineage>
</organism>
<feature type="region of interest" description="Disordered" evidence="1">
    <location>
        <begin position="279"/>
        <end position="298"/>
    </location>
</feature>
<evidence type="ECO:0000313" key="4">
    <source>
        <dbReference type="Proteomes" id="UP000054937"/>
    </source>
</evidence>
<comment type="caution">
    <text evidence="3">The sequence shown here is derived from an EMBL/GenBank/DDBJ whole genome shotgun (WGS) entry which is preliminary data.</text>
</comment>
<dbReference type="GO" id="GO:0071037">
    <property type="term" value="P:nuclear polyadenylation-dependent snRNA catabolic process"/>
    <property type="evidence" value="ECO:0007669"/>
    <property type="project" value="TreeGrafter"/>
</dbReference>